<reference evidence="8" key="1">
    <citation type="submission" date="2018-11" db="EMBL/GenBank/DDBJ databases">
        <authorList>
            <person name="Alioto T."/>
            <person name="Alioto T."/>
        </authorList>
    </citation>
    <scope>NUCLEOTIDE SEQUENCE</scope>
</reference>
<dbReference type="GO" id="GO:0005577">
    <property type="term" value="C:fibrinogen complex"/>
    <property type="evidence" value="ECO:0007669"/>
    <property type="project" value="TreeGrafter"/>
</dbReference>
<evidence type="ECO:0000256" key="4">
    <source>
        <dbReference type="ARBA" id="ARBA00023054"/>
    </source>
</evidence>
<dbReference type="EMBL" id="UYJE01006193">
    <property type="protein sequence ID" value="VDI43778.1"/>
    <property type="molecule type" value="Genomic_DNA"/>
</dbReference>
<dbReference type="GO" id="GO:0030674">
    <property type="term" value="F:protein-macromolecule adaptor activity"/>
    <property type="evidence" value="ECO:0007669"/>
    <property type="project" value="TreeGrafter"/>
</dbReference>
<keyword evidence="6" id="KW-0325">Glycoprotein</keyword>
<evidence type="ECO:0000256" key="6">
    <source>
        <dbReference type="ARBA" id="ARBA00023180"/>
    </source>
</evidence>
<dbReference type="Gene3D" id="3.90.215.10">
    <property type="entry name" value="Gamma Fibrinogen, chain A, domain 1"/>
    <property type="match status" value="1"/>
</dbReference>
<keyword evidence="5" id="KW-1015">Disulfide bond</keyword>
<name>A0A8B6F694_MYTGA</name>
<dbReference type="PROSITE" id="PS51406">
    <property type="entry name" value="FIBRINOGEN_C_2"/>
    <property type="match status" value="1"/>
</dbReference>
<keyword evidence="4" id="KW-0175">Coiled coil</keyword>
<feature type="domain" description="Fibrinogen C-terminal" evidence="7">
    <location>
        <begin position="1"/>
        <end position="98"/>
    </location>
</feature>
<dbReference type="Pfam" id="PF00147">
    <property type="entry name" value="Fibrinogen_C"/>
    <property type="match status" value="1"/>
</dbReference>
<sequence length="98" mass="11111">MESDCHGWTVVQRRLDGSTDFNVGWANYKAGFGDLNREYWIGNDNLHVISFSNDYLLRFDLEDFDGDTTYAEYSTFRIGNEASRYILSIGGYSGTAGN</sequence>
<evidence type="ECO:0000313" key="8">
    <source>
        <dbReference type="EMBL" id="VDI43778.1"/>
    </source>
</evidence>
<dbReference type="Proteomes" id="UP000596742">
    <property type="component" value="Unassembled WGS sequence"/>
</dbReference>
<evidence type="ECO:0000256" key="5">
    <source>
        <dbReference type="ARBA" id="ARBA00023157"/>
    </source>
</evidence>
<dbReference type="PANTHER" id="PTHR47221:SF6">
    <property type="entry name" value="FIBRINOGEN ALPHA CHAIN"/>
    <property type="match status" value="1"/>
</dbReference>
<dbReference type="SMART" id="SM00186">
    <property type="entry name" value="FBG"/>
    <property type="match status" value="1"/>
</dbReference>
<dbReference type="GO" id="GO:0034116">
    <property type="term" value="P:positive regulation of heterotypic cell-cell adhesion"/>
    <property type="evidence" value="ECO:0007669"/>
    <property type="project" value="TreeGrafter"/>
</dbReference>
<comment type="subcellular location">
    <subcellularLocation>
        <location evidence="1">Secreted</location>
    </subcellularLocation>
</comment>
<dbReference type="OrthoDB" id="6275059at2759"/>
<comment type="caution">
    <text evidence="8">The sequence shown here is derived from an EMBL/GenBank/DDBJ whole genome shotgun (WGS) entry which is preliminary data.</text>
</comment>
<dbReference type="InterPro" id="IPR014716">
    <property type="entry name" value="Fibrinogen_a/b/g_C_1"/>
</dbReference>
<dbReference type="InterPro" id="IPR037579">
    <property type="entry name" value="FIB_ANG-like"/>
</dbReference>
<keyword evidence="3" id="KW-0732">Signal</keyword>
<gene>
    <name evidence="8" type="ORF">MGAL_10B069224</name>
</gene>
<dbReference type="GO" id="GO:0005201">
    <property type="term" value="F:extracellular matrix structural constituent"/>
    <property type="evidence" value="ECO:0007669"/>
    <property type="project" value="TreeGrafter"/>
</dbReference>
<evidence type="ECO:0000259" key="7">
    <source>
        <dbReference type="PROSITE" id="PS51406"/>
    </source>
</evidence>
<dbReference type="SUPFAM" id="SSF56496">
    <property type="entry name" value="Fibrinogen C-terminal domain-like"/>
    <property type="match status" value="1"/>
</dbReference>
<accession>A0A8B6F694</accession>
<keyword evidence="2" id="KW-0964">Secreted</keyword>
<evidence type="ECO:0000256" key="3">
    <source>
        <dbReference type="ARBA" id="ARBA00022729"/>
    </source>
</evidence>
<dbReference type="AlphaFoldDB" id="A0A8B6F694"/>
<evidence type="ECO:0000313" key="9">
    <source>
        <dbReference type="Proteomes" id="UP000596742"/>
    </source>
</evidence>
<organism evidence="8 9">
    <name type="scientific">Mytilus galloprovincialis</name>
    <name type="common">Mediterranean mussel</name>
    <dbReference type="NCBI Taxonomy" id="29158"/>
    <lineage>
        <taxon>Eukaryota</taxon>
        <taxon>Metazoa</taxon>
        <taxon>Spiralia</taxon>
        <taxon>Lophotrochozoa</taxon>
        <taxon>Mollusca</taxon>
        <taxon>Bivalvia</taxon>
        <taxon>Autobranchia</taxon>
        <taxon>Pteriomorphia</taxon>
        <taxon>Mytilida</taxon>
        <taxon>Mytiloidea</taxon>
        <taxon>Mytilidae</taxon>
        <taxon>Mytilinae</taxon>
        <taxon>Mytilus</taxon>
    </lineage>
</organism>
<protein>
    <recommendedName>
        <fullName evidence="7">Fibrinogen C-terminal domain-containing protein</fullName>
    </recommendedName>
</protein>
<dbReference type="InterPro" id="IPR002181">
    <property type="entry name" value="Fibrinogen_a/b/g_C_dom"/>
</dbReference>
<proteinExistence type="predicted"/>
<keyword evidence="9" id="KW-1185">Reference proteome</keyword>
<evidence type="ECO:0000256" key="1">
    <source>
        <dbReference type="ARBA" id="ARBA00004613"/>
    </source>
</evidence>
<dbReference type="PANTHER" id="PTHR47221">
    <property type="entry name" value="FIBRINOGEN ALPHA CHAIN"/>
    <property type="match status" value="1"/>
</dbReference>
<evidence type="ECO:0000256" key="2">
    <source>
        <dbReference type="ARBA" id="ARBA00022525"/>
    </source>
</evidence>
<dbReference type="InterPro" id="IPR036056">
    <property type="entry name" value="Fibrinogen-like_C"/>
</dbReference>